<protein>
    <submittedName>
        <fullName evidence="3">Uncharacterized protein</fullName>
    </submittedName>
</protein>
<name>A0A7X9LE18_STRRT</name>
<feature type="region of interest" description="Disordered" evidence="1">
    <location>
        <begin position="255"/>
        <end position="280"/>
    </location>
</feature>
<dbReference type="AlphaFoldDB" id="A0A7X9LE18"/>
<keyword evidence="2" id="KW-0472">Membrane</keyword>
<keyword evidence="2" id="KW-0812">Transmembrane</keyword>
<dbReference type="EMBL" id="JABASA010000008">
    <property type="protein sequence ID" value="NMD49102.1"/>
    <property type="molecule type" value="Genomic_DNA"/>
</dbReference>
<dbReference type="RefSeq" id="WP_193523450.1">
    <property type="nucleotide sequence ID" value="NZ_JABASA010000008.1"/>
</dbReference>
<keyword evidence="2" id="KW-1133">Transmembrane helix</keyword>
<organism evidence="3 4">
    <name type="scientific">Streptococcus ratti</name>
    <dbReference type="NCBI Taxonomy" id="1341"/>
    <lineage>
        <taxon>Bacteria</taxon>
        <taxon>Bacillati</taxon>
        <taxon>Bacillota</taxon>
        <taxon>Bacilli</taxon>
        <taxon>Lactobacillales</taxon>
        <taxon>Streptococcaceae</taxon>
        <taxon>Streptococcus</taxon>
    </lineage>
</organism>
<gene>
    <name evidence="3" type="ORF">HHO37_05320</name>
</gene>
<feature type="region of interest" description="Disordered" evidence="1">
    <location>
        <begin position="96"/>
        <end position="134"/>
    </location>
</feature>
<feature type="transmembrane region" description="Helical" evidence="2">
    <location>
        <begin position="66"/>
        <end position="89"/>
    </location>
</feature>
<proteinExistence type="predicted"/>
<reference evidence="3 4" key="1">
    <citation type="submission" date="2020-04" db="EMBL/GenBank/DDBJ databases">
        <title>MicrobeNet Type strains.</title>
        <authorList>
            <person name="Nicholson A.C."/>
        </authorList>
    </citation>
    <scope>NUCLEOTIDE SEQUENCE [LARGE SCALE GENOMIC DNA]</scope>
    <source>
        <strain evidence="3 4">DSM 22768</strain>
    </source>
</reference>
<evidence type="ECO:0000313" key="3">
    <source>
        <dbReference type="EMBL" id="NMD49102.1"/>
    </source>
</evidence>
<feature type="compositionally biased region" description="Basic and acidic residues" evidence="1">
    <location>
        <begin position="125"/>
        <end position="134"/>
    </location>
</feature>
<dbReference type="Proteomes" id="UP000532121">
    <property type="component" value="Unassembled WGS sequence"/>
</dbReference>
<evidence type="ECO:0000313" key="4">
    <source>
        <dbReference type="Proteomes" id="UP000532121"/>
    </source>
</evidence>
<evidence type="ECO:0000256" key="1">
    <source>
        <dbReference type="SAM" id="MobiDB-lite"/>
    </source>
</evidence>
<sequence>MAGQQLKNDKLQTRKNQTQEEVLKNKIDRLKTALEQENDPKLRKEILLLLQEYERSYKTLLQKKRFLNYLLAAAAAIGVIIIVLVFLFLKDSSTSTALPSQESHRSAASTEAKESKRSKTSTTRSSREDRNEKDTAVFPQSLLDTWSGYISHMQSDVKMTFTEDGTVKTLIDSNSYTSQVSSLEKVGNNTYLYHLAQGSEVTALVPGAQLGGVDVKYAYGIYIGEDYIIPLVWQTRSNAEFDYSKPLKTDSDYRLTKGASSQQSSKSNKNEDPQVDTKNLTTQQVEDWVIAHYLDSLNDNRFTKDDYIIESWKAETDGLVYAVVRENHDTDAMKKAGADPNVSPAVARYRINAKGELEKSSDGAGIDWTVVSKTYYSH</sequence>
<comment type="caution">
    <text evidence="3">The sequence shown here is derived from an EMBL/GenBank/DDBJ whole genome shotgun (WGS) entry which is preliminary data.</text>
</comment>
<accession>A0A7X9LE18</accession>
<evidence type="ECO:0000256" key="2">
    <source>
        <dbReference type="SAM" id="Phobius"/>
    </source>
</evidence>